<feature type="transmembrane region" description="Helical" evidence="6">
    <location>
        <begin position="42"/>
        <end position="59"/>
    </location>
</feature>
<keyword evidence="4 8" id="KW-0418">Kinase</keyword>
<name>A0A9D2PJ24_9FIRM</name>
<dbReference type="Gene3D" id="3.30.565.10">
    <property type="entry name" value="Histidine kinase-like ATPase, C-terminal domain"/>
    <property type="match status" value="1"/>
</dbReference>
<comment type="caution">
    <text evidence="8">The sequence shown here is derived from an EMBL/GenBank/DDBJ whole genome shotgun (WGS) entry which is preliminary data.</text>
</comment>
<dbReference type="PANTHER" id="PTHR43547">
    <property type="entry name" value="TWO-COMPONENT HISTIDINE KINASE"/>
    <property type="match status" value="1"/>
</dbReference>
<dbReference type="SUPFAM" id="SSF55874">
    <property type="entry name" value="ATPase domain of HSP90 chaperone/DNA topoisomerase II/histidine kinase"/>
    <property type="match status" value="1"/>
</dbReference>
<keyword evidence="3" id="KW-0597">Phosphoprotein</keyword>
<evidence type="ECO:0000256" key="3">
    <source>
        <dbReference type="ARBA" id="ARBA00022553"/>
    </source>
</evidence>
<accession>A0A9D2PJ24</accession>
<reference evidence="8" key="1">
    <citation type="journal article" date="2021" name="PeerJ">
        <title>Extensive microbial diversity within the chicken gut microbiome revealed by metagenomics and culture.</title>
        <authorList>
            <person name="Gilroy R."/>
            <person name="Ravi A."/>
            <person name="Getino M."/>
            <person name="Pursley I."/>
            <person name="Horton D.L."/>
            <person name="Alikhan N.F."/>
            <person name="Baker D."/>
            <person name="Gharbi K."/>
            <person name="Hall N."/>
            <person name="Watson M."/>
            <person name="Adriaenssens E.M."/>
            <person name="Foster-Nyarko E."/>
            <person name="Jarju S."/>
            <person name="Secka A."/>
            <person name="Antonio M."/>
            <person name="Oren A."/>
            <person name="Chaudhuri R.R."/>
            <person name="La Ragione R."/>
            <person name="Hildebrand F."/>
            <person name="Pallen M.J."/>
        </authorList>
    </citation>
    <scope>NUCLEOTIDE SEQUENCE</scope>
    <source>
        <strain evidence="8">ChiSjej3B21-8574</strain>
    </source>
</reference>
<proteinExistence type="predicted"/>
<feature type="transmembrane region" description="Helical" evidence="6">
    <location>
        <begin position="79"/>
        <end position="104"/>
    </location>
</feature>
<dbReference type="PROSITE" id="PS50109">
    <property type="entry name" value="HIS_KIN"/>
    <property type="match status" value="1"/>
</dbReference>
<evidence type="ECO:0000256" key="6">
    <source>
        <dbReference type="SAM" id="Phobius"/>
    </source>
</evidence>
<feature type="transmembrane region" description="Helical" evidence="6">
    <location>
        <begin position="12"/>
        <end position="30"/>
    </location>
</feature>
<feature type="transmembrane region" description="Helical" evidence="6">
    <location>
        <begin position="146"/>
        <end position="172"/>
    </location>
</feature>
<feature type="transmembrane region" description="Helical" evidence="6">
    <location>
        <begin position="214"/>
        <end position="234"/>
    </location>
</feature>
<dbReference type="AlphaFoldDB" id="A0A9D2PJ24"/>
<evidence type="ECO:0000313" key="8">
    <source>
        <dbReference type="EMBL" id="HJC50528.1"/>
    </source>
</evidence>
<dbReference type="EC" id="2.7.13.3" evidence="2"/>
<sequence length="473" mass="55135">MNGNVSEGFPGNILLLFTMLIWSLFLLVYFSNRQNRSNQWCAIAGLCFSMGVLKEYIYFTLDPVLISRFSFYNADLSYMLYSVLTGVLYYFALPCSIMFSFYFNGFHLRHPNIFSWLRYLIFVPGVLLSVIYPITNTRFFQLEDPAYYSIAACYNWIYGIIVTFFLLSSLTHEQNQRSRKQKKLVCIVTLPPLWYWLFSAFVVHLLNLRPFFKIWQGNIFIVFLLLIFCIINLFRDGILGTRLRRETYDWTIDDSIVQKNAQYISHALKNELLKIQWCTSMLREKFPSESPEELEILDRSASHLTHFVQKTKFYSNQISLDIQAVCLLDLLSEAAAGIPDDMKGKAEIILECPDDIILFCDKTHVLEVFNNLIGNAFESFSSNGILKITCRRKYRFIVIHLQDNGCGITKEELPYLFEPYHTTKISNHHLGLGLYYCNKVMKEHRGMIKVNSTPGKGSVFSLYFPVRPRKLKK</sequence>
<dbReference type="Proteomes" id="UP000823904">
    <property type="component" value="Unassembled WGS sequence"/>
</dbReference>
<comment type="catalytic activity">
    <reaction evidence="1">
        <text>ATP + protein L-histidine = ADP + protein N-phospho-L-histidine.</text>
        <dbReference type="EC" id="2.7.13.3"/>
    </reaction>
</comment>
<evidence type="ECO:0000256" key="4">
    <source>
        <dbReference type="ARBA" id="ARBA00022777"/>
    </source>
</evidence>
<reference evidence="8" key="2">
    <citation type="submission" date="2021-04" db="EMBL/GenBank/DDBJ databases">
        <authorList>
            <person name="Gilroy R."/>
        </authorList>
    </citation>
    <scope>NUCLEOTIDE SEQUENCE</scope>
    <source>
        <strain evidence="8">ChiSjej3B21-8574</strain>
    </source>
</reference>
<dbReference type="Pfam" id="PF02518">
    <property type="entry name" value="HATPase_c"/>
    <property type="match status" value="1"/>
</dbReference>
<keyword evidence="6" id="KW-0812">Transmembrane</keyword>
<evidence type="ECO:0000259" key="7">
    <source>
        <dbReference type="PROSITE" id="PS50109"/>
    </source>
</evidence>
<dbReference type="CDD" id="cd00075">
    <property type="entry name" value="HATPase"/>
    <property type="match status" value="1"/>
</dbReference>
<protein>
    <recommendedName>
        <fullName evidence="2">histidine kinase</fullName>
        <ecNumber evidence="2">2.7.13.3</ecNumber>
    </recommendedName>
</protein>
<gene>
    <name evidence="8" type="ORF">H9754_08175</name>
</gene>
<dbReference type="SMART" id="SM00387">
    <property type="entry name" value="HATPase_c"/>
    <property type="match status" value="1"/>
</dbReference>
<evidence type="ECO:0000256" key="5">
    <source>
        <dbReference type="ARBA" id="ARBA00023012"/>
    </source>
</evidence>
<evidence type="ECO:0000256" key="2">
    <source>
        <dbReference type="ARBA" id="ARBA00012438"/>
    </source>
</evidence>
<feature type="domain" description="Histidine kinase" evidence="7">
    <location>
        <begin position="263"/>
        <end position="468"/>
    </location>
</feature>
<dbReference type="InterPro" id="IPR005467">
    <property type="entry name" value="His_kinase_dom"/>
</dbReference>
<evidence type="ECO:0000313" key="9">
    <source>
        <dbReference type="Proteomes" id="UP000823904"/>
    </source>
</evidence>
<keyword evidence="5" id="KW-0902">Two-component regulatory system</keyword>
<dbReference type="InterPro" id="IPR003594">
    <property type="entry name" value="HATPase_dom"/>
</dbReference>
<dbReference type="EMBL" id="DWWD01000030">
    <property type="protein sequence ID" value="HJC50528.1"/>
    <property type="molecule type" value="Genomic_DNA"/>
</dbReference>
<organism evidence="8 9">
    <name type="scientific">Candidatus Anaerostipes avistercoris</name>
    <dbReference type="NCBI Taxonomy" id="2838462"/>
    <lineage>
        <taxon>Bacteria</taxon>
        <taxon>Bacillati</taxon>
        <taxon>Bacillota</taxon>
        <taxon>Clostridia</taxon>
        <taxon>Lachnospirales</taxon>
        <taxon>Lachnospiraceae</taxon>
        <taxon>Anaerostipes</taxon>
    </lineage>
</organism>
<dbReference type="PRINTS" id="PR00344">
    <property type="entry name" value="BCTRLSENSOR"/>
</dbReference>
<keyword evidence="6" id="KW-1133">Transmembrane helix</keyword>
<evidence type="ECO:0000256" key="1">
    <source>
        <dbReference type="ARBA" id="ARBA00000085"/>
    </source>
</evidence>
<keyword evidence="6" id="KW-0472">Membrane</keyword>
<dbReference type="InterPro" id="IPR004358">
    <property type="entry name" value="Sig_transdc_His_kin-like_C"/>
</dbReference>
<feature type="transmembrane region" description="Helical" evidence="6">
    <location>
        <begin position="116"/>
        <end position="134"/>
    </location>
</feature>
<keyword evidence="4 8" id="KW-0808">Transferase</keyword>
<feature type="transmembrane region" description="Helical" evidence="6">
    <location>
        <begin position="184"/>
        <end position="208"/>
    </location>
</feature>
<dbReference type="PANTHER" id="PTHR43547:SF2">
    <property type="entry name" value="HYBRID SIGNAL TRANSDUCTION HISTIDINE KINASE C"/>
    <property type="match status" value="1"/>
</dbReference>
<dbReference type="InterPro" id="IPR036890">
    <property type="entry name" value="HATPase_C_sf"/>
</dbReference>
<dbReference type="GO" id="GO:0000155">
    <property type="term" value="F:phosphorelay sensor kinase activity"/>
    <property type="evidence" value="ECO:0007669"/>
    <property type="project" value="TreeGrafter"/>
</dbReference>